<keyword evidence="3" id="KW-1185">Reference proteome</keyword>
<dbReference type="Pfam" id="PF24390">
    <property type="entry name" value="PRTase-CE"/>
    <property type="match status" value="1"/>
</dbReference>
<name>A0ABT5UEH0_9GAMM</name>
<evidence type="ECO:0000313" key="2">
    <source>
        <dbReference type="EMBL" id="MDE1464771.1"/>
    </source>
</evidence>
<feature type="domain" description="PRTase-CE" evidence="1">
    <location>
        <begin position="54"/>
        <end position="349"/>
    </location>
</feature>
<evidence type="ECO:0000259" key="1">
    <source>
        <dbReference type="Pfam" id="PF24390"/>
    </source>
</evidence>
<evidence type="ECO:0000313" key="3">
    <source>
        <dbReference type="Proteomes" id="UP001528823"/>
    </source>
</evidence>
<comment type="caution">
    <text evidence="2">The sequence shown here is derived from an EMBL/GenBank/DDBJ whole genome shotgun (WGS) entry which is preliminary data.</text>
</comment>
<dbReference type="RefSeq" id="WP_274691079.1">
    <property type="nucleotide sequence ID" value="NZ_JAPMOU010000042.1"/>
</dbReference>
<dbReference type="Proteomes" id="UP001528823">
    <property type="component" value="Unassembled WGS sequence"/>
</dbReference>
<protein>
    <recommendedName>
        <fullName evidence="1">PRTase-CE domain-containing protein</fullName>
    </recommendedName>
</protein>
<proteinExistence type="predicted"/>
<dbReference type="EMBL" id="JAPMOU010000042">
    <property type="protein sequence ID" value="MDE1464771.1"/>
    <property type="molecule type" value="Genomic_DNA"/>
</dbReference>
<organism evidence="2 3">
    <name type="scientific">Spartinivicinus poritis</name>
    <dbReference type="NCBI Taxonomy" id="2994640"/>
    <lineage>
        <taxon>Bacteria</taxon>
        <taxon>Pseudomonadati</taxon>
        <taxon>Pseudomonadota</taxon>
        <taxon>Gammaproteobacteria</taxon>
        <taxon>Oceanospirillales</taxon>
        <taxon>Zooshikellaceae</taxon>
        <taxon>Spartinivicinus</taxon>
    </lineage>
</organism>
<dbReference type="InterPro" id="IPR056920">
    <property type="entry name" value="PRTase-CE"/>
</dbReference>
<accession>A0ABT5UEH0</accession>
<gene>
    <name evidence="2" type="ORF">ORQ98_22685</name>
</gene>
<sequence>MKKETAWRLIASQLEWTDAELSQEFPALQLLINLKYDRYQGFQPATKFHIAFLNWLSQFDTLGRKRKAYAFVKERLVFVSQREMYHLVSLMMPALERIMRTRIAEALGIKFYETWFNSEATERLKISRRKTLFVGLSDGARIDVFRRYNEGTVSNEQVVPYSEISEDKWNDLKSELQKWLEKKGYTNEPAQFEAVCLVDDFSGSGSSLIRPDDEQKNVWKGKIPRFYKTNMERIGNQLKKNCTIFIHHHLASSQAQQTIDESLRKYKEEQSEFEYISSFSYVLPDHIVISDEIDDDELKDMLANCYDPGIEDNHKKAGIWYGYKQCGLPLVLDHNTPNNTVAILWAQSGIGTKKGHVMKPLFVRRERHSSDG</sequence>
<reference evidence="2 3" key="1">
    <citation type="submission" date="2022-11" db="EMBL/GenBank/DDBJ databases">
        <title>Spartinivicinus poritis sp. nov., isolated from scleractinian coral Porites lutea.</title>
        <authorList>
            <person name="Zhang G."/>
            <person name="Cai L."/>
            <person name="Wei Q."/>
        </authorList>
    </citation>
    <scope>NUCLEOTIDE SEQUENCE [LARGE SCALE GENOMIC DNA]</scope>
    <source>
        <strain evidence="2 3">A2-2</strain>
    </source>
</reference>